<dbReference type="GO" id="GO:0004843">
    <property type="term" value="F:cysteine-type deubiquitinase activity"/>
    <property type="evidence" value="ECO:0007669"/>
    <property type="project" value="UniProtKB-EC"/>
</dbReference>
<dbReference type="PROSITE" id="PS50235">
    <property type="entry name" value="USP_3"/>
    <property type="match status" value="1"/>
</dbReference>
<dbReference type="Proteomes" id="UP001219933">
    <property type="component" value="Chromosome 5"/>
</dbReference>
<dbReference type="InterPro" id="IPR028889">
    <property type="entry name" value="USP"/>
</dbReference>
<dbReference type="InterPro" id="IPR001394">
    <property type="entry name" value="Peptidase_C19_UCH"/>
</dbReference>
<reference evidence="2" key="1">
    <citation type="submission" date="2023-03" db="EMBL/GenBank/DDBJ databases">
        <title>Mating type loci evolution in Malassezia.</title>
        <authorList>
            <person name="Coelho M.A."/>
        </authorList>
    </citation>
    <scope>NUCLEOTIDE SEQUENCE</scope>
    <source>
        <strain evidence="2">CBS 11721</strain>
    </source>
</reference>
<dbReference type="Gene3D" id="3.90.70.10">
    <property type="entry name" value="Cysteine proteinases"/>
    <property type="match status" value="1"/>
</dbReference>
<dbReference type="InterPro" id="IPR050164">
    <property type="entry name" value="Peptidase_C19"/>
</dbReference>
<dbReference type="GO" id="GO:0016579">
    <property type="term" value="P:protein deubiquitination"/>
    <property type="evidence" value="ECO:0007669"/>
    <property type="project" value="InterPro"/>
</dbReference>
<organism evidence="2 3">
    <name type="scientific">Malassezia cuniculi</name>
    <dbReference type="NCBI Taxonomy" id="948313"/>
    <lineage>
        <taxon>Eukaryota</taxon>
        <taxon>Fungi</taxon>
        <taxon>Dikarya</taxon>
        <taxon>Basidiomycota</taxon>
        <taxon>Ustilaginomycotina</taxon>
        <taxon>Malasseziomycetes</taxon>
        <taxon>Malasseziales</taxon>
        <taxon>Malasseziaceae</taxon>
        <taxon>Malassezia</taxon>
    </lineage>
</organism>
<proteinExistence type="predicted"/>
<dbReference type="Pfam" id="PF00443">
    <property type="entry name" value="UCH"/>
    <property type="match status" value="1"/>
</dbReference>
<dbReference type="SUPFAM" id="SSF54001">
    <property type="entry name" value="Cysteine proteinases"/>
    <property type="match status" value="1"/>
</dbReference>
<evidence type="ECO:0000313" key="3">
    <source>
        <dbReference type="Proteomes" id="UP001219933"/>
    </source>
</evidence>
<dbReference type="PANTHER" id="PTHR24006:SF937">
    <property type="entry name" value="UBIQUITIN CARBOXYL-TERMINAL HYDROLASE"/>
    <property type="match status" value="1"/>
</dbReference>
<dbReference type="GO" id="GO:0005829">
    <property type="term" value="C:cytosol"/>
    <property type="evidence" value="ECO:0007669"/>
    <property type="project" value="TreeGrafter"/>
</dbReference>
<evidence type="ECO:0000259" key="1">
    <source>
        <dbReference type="PROSITE" id="PS50235"/>
    </source>
</evidence>
<dbReference type="EC" id="3.4.19.12" evidence="2"/>
<dbReference type="InterPro" id="IPR038765">
    <property type="entry name" value="Papain-like_cys_pep_sf"/>
</dbReference>
<accession>A0AAF0EY12</accession>
<dbReference type="EMBL" id="CP119881">
    <property type="protein sequence ID" value="WFD36812.1"/>
    <property type="molecule type" value="Genomic_DNA"/>
</dbReference>
<evidence type="ECO:0000313" key="2">
    <source>
        <dbReference type="EMBL" id="WFD36812.1"/>
    </source>
</evidence>
<dbReference type="AlphaFoldDB" id="A0AAF0EY12"/>
<protein>
    <submittedName>
        <fullName evidence="2">Ubiquitinyl hydrolase 1</fullName>
        <ecNumber evidence="2">3.4.19.12</ecNumber>
    </submittedName>
</protein>
<name>A0AAF0EY12_9BASI</name>
<dbReference type="GO" id="GO:0005634">
    <property type="term" value="C:nucleus"/>
    <property type="evidence" value="ECO:0007669"/>
    <property type="project" value="TreeGrafter"/>
</dbReference>
<feature type="domain" description="USP" evidence="1">
    <location>
        <begin position="1"/>
        <end position="315"/>
    </location>
</feature>
<dbReference type="PANTHER" id="PTHR24006">
    <property type="entry name" value="UBIQUITIN CARBOXYL-TERMINAL HYDROLASE"/>
    <property type="match status" value="1"/>
</dbReference>
<sequence>MRRECLACELDKLFKEFYSADAGKGPYGPTSFLYAVWMDASSAELSQSGQHDAHEMLISTLNGIHTALTSNALRRARLPQFPLDRADSLTQLYTHGDGGSTGDHGAGCPCVVHRTFCGQLQSTVTCLRCGRATNTHEPFFDLSLDIVTDDANARKKKGARNELSSQSLVSCLERYCAPEQLPETSYRCSACQTNTRALKQLAIIRLPPVLCIQLKCYENATGTTKVDARVHFGLTVDVRGCCSKGTDDDLPHAQDMYLYDLFTVIVHEGTLASGHYTNFSRWRGRWYRYDDDKVAPVPLSQVLDARAYQLFYIRRGLRNQTSHGTSGEP</sequence>
<keyword evidence="2" id="KW-0378">Hydrolase</keyword>
<keyword evidence="3" id="KW-1185">Reference proteome</keyword>
<gene>
    <name evidence="2" type="ORF">MCUN1_003702</name>
</gene>